<dbReference type="CDD" id="cd09917">
    <property type="entry name" value="F-box_SF"/>
    <property type="match status" value="1"/>
</dbReference>
<protein>
    <submittedName>
        <fullName evidence="2">F-box domain containing protein</fullName>
    </submittedName>
</protein>
<name>A0A811BPP6_9VIRU</name>
<dbReference type="Gene3D" id="1.20.1280.50">
    <property type="match status" value="1"/>
</dbReference>
<evidence type="ECO:0000313" key="3">
    <source>
        <dbReference type="Proteomes" id="UP001253637"/>
    </source>
</evidence>
<dbReference type="PANTHER" id="PTHR46586">
    <property type="entry name" value="ANKYRIN REPEAT-CONTAINING PROTEIN"/>
    <property type="match status" value="1"/>
</dbReference>
<dbReference type="PANTHER" id="PTHR46586:SF3">
    <property type="entry name" value="ANKYRIN REPEAT-CONTAINING PROTEIN"/>
    <property type="match status" value="1"/>
</dbReference>
<dbReference type="SUPFAM" id="SSF48403">
    <property type="entry name" value="Ankyrin repeat"/>
    <property type="match status" value="1"/>
</dbReference>
<evidence type="ECO:0000313" key="2">
    <source>
        <dbReference type="EMBL" id="BCU03270.1"/>
    </source>
</evidence>
<proteinExistence type="predicted"/>
<dbReference type="InterPro" id="IPR001810">
    <property type="entry name" value="F-box_dom"/>
</dbReference>
<dbReference type="SUPFAM" id="SSF140860">
    <property type="entry name" value="Pseudo ankyrin repeat-like"/>
    <property type="match status" value="1"/>
</dbReference>
<dbReference type="InterPro" id="IPR036770">
    <property type="entry name" value="Ankyrin_rpt-contain_sf"/>
</dbReference>
<dbReference type="Gene3D" id="1.25.40.20">
    <property type="entry name" value="Ankyrin repeat-containing domain"/>
    <property type="match status" value="1"/>
</dbReference>
<organism evidence="2 3">
    <name type="scientific">Pandoravirus japonicus</name>
    <dbReference type="NCBI Taxonomy" id="2823154"/>
    <lineage>
        <taxon>Viruses</taxon>
        <taxon>Pandoravirus</taxon>
    </lineage>
</organism>
<sequence>MAVATATASMDNLPPELVEMVLRFACGLDRVSCARVSRLWRAVINRTPSPGIVGTWERRERAMLSMEAAAASGHAALIAWARGEGCPWDARAPRAALAAGHRDLFCRLVGLGCPWEVAGCLKAAGVRGDADAIAWITARSDPIDRGHGAVLAPIARAGHLDALVLAEAHCRLACDDWCAFYDLESADRAVFSGRARACRCATEAMRKAAAGGHVQIMEWLWDRGYACGSAACVAAARGGHIGALEWMTTRGVLSLGEALCAAAADRGRMAVLAWLHAAGCPWDDRVCLYAAARGHRDIVEWATARGCPWHPQATATAAARGHLAVAEWCLGRGCGLVDLIANDWPDSDYLDAHVEPDAKPAHVAARMGRVDALVWLRDHGCVCADLHLFAEAAEARSIDVLDWVHANCRAWDAEACACVATSGWLAGLQHMRAGGCPWDVWVCTEAAAAGALDVLAWARANGCPWDAETILGIVDARNVPVLCWLIDHGIEWRASLARAVAFTRDEPDFFEWLMERGLEWDPVACAAGAARNRHHRTVDLIVDRTGIPRPALRRP</sequence>
<dbReference type="Proteomes" id="UP001253637">
    <property type="component" value="Segment"/>
</dbReference>
<reference evidence="2" key="1">
    <citation type="submission" date="2021-04" db="EMBL/GenBank/DDBJ databases">
        <title>Draft Genome Sequence of Pandoravirus japonicus, Isolated from the Sabaishi River of Niigata, Japan.</title>
        <authorList>
            <person name="Hosokawa N."/>
            <person name="Takahashi H."/>
            <person name="Aoki K."/>
            <person name="Takemura M."/>
        </authorList>
    </citation>
    <scope>NUCLEOTIDE SEQUENCE</scope>
</reference>
<dbReference type="InterPro" id="IPR052050">
    <property type="entry name" value="SecEffector_AnkRepeat"/>
</dbReference>
<accession>A0A811BPP6</accession>
<feature type="domain" description="F-box" evidence="1">
    <location>
        <begin position="7"/>
        <end position="59"/>
    </location>
</feature>
<dbReference type="SUPFAM" id="SSF81383">
    <property type="entry name" value="F-box domain"/>
    <property type="match status" value="1"/>
</dbReference>
<dbReference type="InterPro" id="IPR036047">
    <property type="entry name" value="F-box-like_dom_sf"/>
</dbReference>
<evidence type="ECO:0000259" key="1">
    <source>
        <dbReference type="PROSITE" id="PS50181"/>
    </source>
</evidence>
<dbReference type="PROSITE" id="PS50181">
    <property type="entry name" value="FBOX"/>
    <property type="match status" value="1"/>
</dbReference>
<dbReference type="EMBL" id="LC625835">
    <property type="protein sequence ID" value="BCU03270.1"/>
    <property type="molecule type" value="Genomic_DNA"/>
</dbReference>
<dbReference type="Pfam" id="PF00646">
    <property type="entry name" value="F-box"/>
    <property type="match status" value="1"/>
</dbReference>